<accession>A0A2D3WCP3</accession>
<dbReference type="AlphaFoldDB" id="A0A2D3WCP3"/>
<evidence type="ECO:0000313" key="1">
    <source>
        <dbReference type="EMBL" id="DAB38188.1"/>
    </source>
</evidence>
<dbReference type="NCBIfam" id="TIGR02532">
    <property type="entry name" value="IV_pilin_GFxxxE"/>
    <property type="match status" value="1"/>
</dbReference>
<protein>
    <submittedName>
        <fullName evidence="1">Prepilin-type cleavage/methylation domain-containing protein</fullName>
    </submittedName>
</protein>
<organism evidence="1 2">
    <name type="scientific">Sulfuricurvum kujiense</name>
    <dbReference type="NCBI Taxonomy" id="148813"/>
    <lineage>
        <taxon>Bacteria</taxon>
        <taxon>Pseudomonadati</taxon>
        <taxon>Campylobacterota</taxon>
        <taxon>Epsilonproteobacteria</taxon>
        <taxon>Campylobacterales</taxon>
        <taxon>Sulfurimonadaceae</taxon>
        <taxon>Sulfuricurvum</taxon>
    </lineage>
</organism>
<dbReference type="Gene3D" id="3.30.700.10">
    <property type="entry name" value="Glycoprotein, Type 4 Pilin"/>
    <property type="match status" value="1"/>
</dbReference>
<dbReference type="Proteomes" id="UP000228859">
    <property type="component" value="Unassembled WGS sequence"/>
</dbReference>
<name>A0A2D3WCP3_9BACT</name>
<dbReference type="SUPFAM" id="SSF54523">
    <property type="entry name" value="Pili subunits"/>
    <property type="match status" value="1"/>
</dbReference>
<dbReference type="Pfam" id="PF07963">
    <property type="entry name" value="N_methyl"/>
    <property type="match status" value="1"/>
</dbReference>
<reference evidence="1 2" key="1">
    <citation type="journal article" date="2017" name="Front. Microbiol.">
        <title>Comparative Genomic Analysis of the Class Epsilonproteobacteria and Proposed Reclassification to Epsilonbacteraeota (phyl. nov.).</title>
        <authorList>
            <person name="Waite D.W."/>
            <person name="Vanwonterghem I."/>
            <person name="Rinke C."/>
            <person name="Parks D.H."/>
            <person name="Zhang Y."/>
            <person name="Takai K."/>
            <person name="Sievert S.M."/>
            <person name="Simon J."/>
            <person name="Campbell B.J."/>
            <person name="Hanson T.E."/>
            <person name="Woyke T."/>
            <person name="Klotz M.G."/>
            <person name="Hugenholtz P."/>
        </authorList>
    </citation>
    <scope>NUCLEOTIDE SEQUENCE [LARGE SCALE GENOMIC DNA]</scope>
    <source>
        <strain evidence="1">UBA12443</strain>
    </source>
</reference>
<evidence type="ECO:0000313" key="2">
    <source>
        <dbReference type="Proteomes" id="UP000228859"/>
    </source>
</evidence>
<comment type="caution">
    <text evidence="1">The sequence shown here is derived from an EMBL/GenBank/DDBJ whole genome shotgun (WGS) entry which is preliminary data.</text>
</comment>
<dbReference type="RefSeq" id="WP_294897118.1">
    <property type="nucleotide sequence ID" value="NZ_DLUI01000102.1"/>
</dbReference>
<proteinExistence type="predicted"/>
<sequence>MKRSGFTMIELIFVIVILGILAAVAIPRLAATRDDATISRMSSDVATAVTDFGARFTAQGTWAGNLRDITNVATFEGGAHAMADGDVIHFVDDNNNSCITFTINGTLIDGNLTVGAGADAALPVCAGVNTAVADLIAGSPHLFGGSQVLR</sequence>
<dbReference type="InterPro" id="IPR012902">
    <property type="entry name" value="N_methyl_site"/>
</dbReference>
<dbReference type="InterPro" id="IPR045584">
    <property type="entry name" value="Pilin-like"/>
</dbReference>
<gene>
    <name evidence="1" type="ORF">CFH83_07120</name>
</gene>
<dbReference type="EMBL" id="DLUI01000102">
    <property type="protein sequence ID" value="DAB38188.1"/>
    <property type="molecule type" value="Genomic_DNA"/>
</dbReference>